<keyword evidence="1" id="KW-1133">Transmembrane helix</keyword>
<dbReference type="EMBL" id="WTPW01002964">
    <property type="protein sequence ID" value="KAF0358523.1"/>
    <property type="molecule type" value="Genomic_DNA"/>
</dbReference>
<protein>
    <submittedName>
        <fullName evidence="3">Uncharacterized protein</fullName>
    </submittedName>
</protein>
<evidence type="ECO:0000313" key="3">
    <source>
        <dbReference type="EMBL" id="KAF0358523.1"/>
    </source>
</evidence>
<proteinExistence type="predicted"/>
<dbReference type="OrthoDB" id="2408552at2759"/>
<organism evidence="3 4">
    <name type="scientific">Gigaspora margarita</name>
    <dbReference type="NCBI Taxonomy" id="4874"/>
    <lineage>
        <taxon>Eukaryota</taxon>
        <taxon>Fungi</taxon>
        <taxon>Fungi incertae sedis</taxon>
        <taxon>Mucoromycota</taxon>
        <taxon>Glomeromycotina</taxon>
        <taxon>Glomeromycetes</taxon>
        <taxon>Diversisporales</taxon>
        <taxon>Gigasporaceae</taxon>
        <taxon>Gigaspora</taxon>
    </lineage>
</organism>
<evidence type="ECO:0000256" key="2">
    <source>
        <dbReference type="SAM" id="SignalP"/>
    </source>
</evidence>
<keyword evidence="4" id="KW-1185">Reference proteome</keyword>
<feature type="chain" id="PRO_5034363821" evidence="2">
    <location>
        <begin position="17"/>
        <end position="154"/>
    </location>
</feature>
<feature type="signal peptide" evidence="2">
    <location>
        <begin position="1"/>
        <end position="16"/>
    </location>
</feature>
<accession>A0A8H3WVC1</accession>
<reference evidence="3 4" key="1">
    <citation type="journal article" date="2019" name="Environ. Microbiol.">
        <title>At the nexus of three kingdoms: the genome of the mycorrhizal fungus Gigaspora margarita provides insights into plant, endobacterial and fungal interactions.</title>
        <authorList>
            <person name="Venice F."/>
            <person name="Ghignone S."/>
            <person name="Salvioli di Fossalunga A."/>
            <person name="Amselem J."/>
            <person name="Novero M."/>
            <person name="Xianan X."/>
            <person name="Sedzielewska Toro K."/>
            <person name="Morin E."/>
            <person name="Lipzen A."/>
            <person name="Grigoriev I.V."/>
            <person name="Henrissat B."/>
            <person name="Martin F.M."/>
            <person name="Bonfante P."/>
        </authorList>
    </citation>
    <scope>NUCLEOTIDE SEQUENCE [LARGE SCALE GENOMIC DNA]</scope>
    <source>
        <strain evidence="3 4">BEG34</strain>
    </source>
</reference>
<feature type="transmembrane region" description="Helical" evidence="1">
    <location>
        <begin position="133"/>
        <end position="152"/>
    </location>
</feature>
<gene>
    <name evidence="3" type="ORF">F8M41_014437</name>
</gene>
<comment type="caution">
    <text evidence="3">The sequence shown here is derived from an EMBL/GenBank/DDBJ whole genome shotgun (WGS) entry which is preliminary data.</text>
</comment>
<evidence type="ECO:0000256" key="1">
    <source>
        <dbReference type="SAM" id="Phobius"/>
    </source>
</evidence>
<name>A0A8H3WVC1_GIGMA</name>
<keyword evidence="1" id="KW-0472">Membrane</keyword>
<evidence type="ECO:0000313" key="4">
    <source>
        <dbReference type="Proteomes" id="UP000439903"/>
    </source>
</evidence>
<keyword evidence="2" id="KW-0732">Signal</keyword>
<dbReference type="Proteomes" id="UP000439903">
    <property type="component" value="Unassembled WGS sequence"/>
</dbReference>
<keyword evidence="1" id="KW-0812">Transmembrane</keyword>
<sequence>MFLFIFITFALDFVTALRQFEPPNPDEITKGLIPLMSTIEPESTRSKYRGKSFGGISGLLNGLSTPTSSIINPTDNIFQTTPLLLSNIITPTRSVSIKPTHNISNEIPKETQNHPSYNNLENSGIYDGGEITYSWMVLNAVCAFLIGFIGLLSV</sequence>
<dbReference type="AlphaFoldDB" id="A0A8H3WVC1"/>